<evidence type="ECO:0000313" key="7">
    <source>
        <dbReference type="EMBL" id="MBA4710321.1"/>
    </source>
</evidence>
<evidence type="ECO:0000256" key="3">
    <source>
        <dbReference type="ARBA" id="ARBA00022723"/>
    </source>
</evidence>
<proteinExistence type="inferred from homology"/>
<protein>
    <submittedName>
        <fullName evidence="7">MBL fold metallo-hydrolase</fullName>
    </submittedName>
</protein>
<dbReference type="EMBL" id="JACERN010000042">
    <property type="protein sequence ID" value="MBA4710321.1"/>
    <property type="molecule type" value="Genomic_DNA"/>
</dbReference>
<dbReference type="InterPro" id="IPR036866">
    <property type="entry name" value="RibonucZ/Hydroxyglut_hydro"/>
</dbReference>
<sequence length="270" mass="29730">MAILHEFSVGHCTHPACMALKGAGLASRCFPSRAYLIETRDRLLLWDTGYAEHFHTATRQGIYRLYPLVTPVTFNAADALSSQLQARGVNQRDIHALVLSHFHADHIAGLRDFPQAQLWCSAAGWQAVRGLSGLAALRQAFLPALLPADIDSRLHFVEALELVDLPAELAPFTLARDLSGTGEVLVVDLPGHAPGHLGAFVRTEQGWTLLASDAAWAREGFQDLRGPAELTFLIQHQRAAYYQTLGRLHALYRNGLHDIRLTHQQEDGPA</sequence>
<reference evidence="7 8" key="1">
    <citation type="submission" date="2020-07" db="EMBL/GenBank/DDBJ databases">
        <title>Draft genome sequence of violacein-producing bacteria and related species.</title>
        <authorList>
            <person name="Wilson H.S."/>
            <person name="De Leon M.E."/>
        </authorList>
    </citation>
    <scope>NUCLEOTIDE SEQUENCE [LARGE SCALE GENOMIC DNA]</scope>
    <source>
        <strain evidence="7 8">HSC-21Su07</strain>
    </source>
</reference>
<organism evidence="7 8">
    <name type="scientific">Aquitalea aquatica</name>
    <dbReference type="NCBI Taxonomy" id="3044273"/>
    <lineage>
        <taxon>Bacteria</taxon>
        <taxon>Pseudomonadati</taxon>
        <taxon>Pseudomonadota</taxon>
        <taxon>Betaproteobacteria</taxon>
        <taxon>Neisseriales</taxon>
        <taxon>Chromobacteriaceae</taxon>
        <taxon>Aquitalea</taxon>
    </lineage>
</organism>
<name>A0A838YIC2_9NEIS</name>
<keyword evidence="5" id="KW-0862">Zinc</keyword>
<dbReference type="Gene3D" id="3.60.15.10">
    <property type="entry name" value="Ribonuclease Z/Hydroxyacylglutathione hydrolase-like"/>
    <property type="match status" value="1"/>
</dbReference>
<dbReference type="InterPro" id="IPR001279">
    <property type="entry name" value="Metallo-B-lactamas"/>
</dbReference>
<accession>A0A838YIC2</accession>
<dbReference type="RefSeq" id="WP_181837218.1">
    <property type="nucleotide sequence ID" value="NZ_JACERN010000042.1"/>
</dbReference>
<dbReference type="InterPro" id="IPR051013">
    <property type="entry name" value="MBL_superfamily_lactonases"/>
</dbReference>
<evidence type="ECO:0000313" key="8">
    <source>
        <dbReference type="Proteomes" id="UP000545606"/>
    </source>
</evidence>
<feature type="domain" description="Metallo-beta-lactamase" evidence="6">
    <location>
        <begin position="31"/>
        <end position="263"/>
    </location>
</feature>
<comment type="similarity">
    <text evidence="2">Belongs to the metallo-beta-lactamase superfamily.</text>
</comment>
<evidence type="ECO:0000256" key="4">
    <source>
        <dbReference type="ARBA" id="ARBA00022801"/>
    </source>
</evidence>
<dbReference type="Pfam" id="PF00753">
    <property type="entry name" value="Lactamase_B"/>
    <property type="match status" value="1"/>
</dbReference>
<comment type="caution">
    <text evidence="7">The sequence shown here is derived from an EMBL/GenBank/DDBJ whole genome shotgun (WGS) entry which is preliminary data.</text>
</comment>
<dbReference type="CDD" id="cd07730">
    <property type="entry name" value="metallo-hydrolase-like_MBL-fold"/>
    <property type="match status" value="1"/>
</dbReference>
<evidence type="ECO:0000256" key="5">
    <source>
        <dbReference type="ARBA" id="ARBA00022833"/>
    </source>
</evidence>
<keyword evidence="3" id="KW-0479">Metal-binding</keyword>
<evidence type="ECO:0000259" key="6">
    <source>
        <dbReference type="SMART" id="SM00849"/>
    </source>
</evidence>
<evidence type="ECO:0000256" key="1">
    <source>
        <dbReference type="ARBA" id="ARBA00001947"/>
    </source>
</evidence>
<dbReference type="PANTHER" id="PTHR42978">
    <property type="entry name" value="QUORUM-QUENCHING LACTONASE YTNP-RELATED-RELATED"/>
    <property type="match status" value="1"/>
</dbReference>
<comment type="cofactor">
    <cofactor evidence="1">
        <name>Zn(2+)</name>
        <dbReference type="ChEBI" id="CHEBI:29105"/>
    </cofactor>
</comment>
<dbReference type="SUPFAM" id="SSF56281">
    <property type="entry name" value="Metallo-hydrolase/oxidoreductase"/>
    <property type="match status" value="1"/>
</dbReference>
<dbReference type="Proteomes" id="UP000545606">
    <property type="component" value="Unassembled WGS sequence"/>
</dbReference>
<dbReference type="SMART" id="SM00849">
    <property type="entry name" value="Lactamase_B"/>
    <property type="match status" value="1"/>
</dbReference>
<dbReference type="AlphaFoldDB" id="A0A838YIC2"/>
<keyword evidence="4" id="KW-0378">Hydrolase</keyword>
<gene>
    <name evidence="7" type="ORF">H2Z84_18275</name>
</gene>
<keyword evidence="8" id="KW-1185">Reference proteome</keyword>
<dbReference type="GO" id="GO:0016787">
    <property type="term" value="F:hydrolase activity"/>
    <property type="evidence" value="ECO:0007669"/>
    <property type="project" value="UniProtKB-KW"/>
</dbReference>
<dbReference type="GO" id="GO:0046872">
    <property type="term" value="F:metal ion binding"/>
    <property type="evidence" value="ECO:0007669"/>
    <property type="project" value="UniProtKB-KW"/>
</dbReference>
<evidence type="ECO:0000256" key="2">
    <source>
        <dbReference type="ARBA" id="ARBA00007749"/>
    </source>
</evidence>
<dbReference type="PANTHER" id="PTHR42978:SF2">
    <property type="entry name" value="102 KBASES UNSTABLE REGION: FROM 1 TO 119443"/>
    <property type="match status" value="1"/>
</dbReference>